<dbReference type="AlphaFoldDB" id="A0A6A6MPK7"/>
<keyword evidence="3" id="KW-1185">Reference proteome</keyword>
<organism evidence="2 3">
    <name type="scientific">Hevea brasiliensis</name>
    <name type="common">Para rubber tree</name>
    <name type="synonym">Siphonia brasiliensis</name>
    <dbReference type="NCBI Taxonomy" id="3981"/>
    <lineage>
        <taxon>Eukaryota</taxon>
        <taxon>Viridiplantae</taxon>
        <taxon>Streptophyta</taxon>
        <taxon>Embryophyta</taxon>
        <taxon>Tracheophyta</taxon>
        <taxon>Spermatophyta</taxon>
        <taxon>Magnoliopsida</taxon>
        <taxon>eudicotyledons</taxon>
        <taxon>Gunneridae</taxon>
        <taxon>Pentapetalae</taxon>
        <taxon>rosids</taxon>
        <taxon>fabids</taxon>
        <taxon>Malpighiales</taxon>
        <taxon>Euphorbiaceae</taxon>
        <taxon>Crotonoideae</taxon>
        <taxon>Micrandreae</taxon>
        <taxon>Hevea</taxon>
    </lineage>
</organism>
<feature type="region of interest" description="Disordered" evidence="1">
    <location>
        <begin position="61"/>
        <end position="90"/>
    </location>
</feature>
<evidence type="ECO:0000313" key="3">
    <source>
        <dbReference type="Proteomes" id="UP000467840"/>
    </source>
</evidence>
<accession>A0A6A6MPK7</accession>
<evidence type="ECO:0000313" key="2">
    <source>
        <dbReference type="EMBL" id="KAF2315164.1"/>
    </source>
</evidence>
<evidence type="ECO:0000256" key="1">
    <source>
        <dbReference type="SAM" id="MobiDB-lite"/>
    </source>
</evidence>
<sequence>MVVEAKHRHEMRLKEMVAGQEARFQSIVDELKSLIARLSQQNIEIAEQRVCRQELVQIEKNEDHQTGERVGNKNPGEQLQEGNVGDNNPWETHENRVKVAALHLKGQAIKWCRGFVQVKGNKAYENWDKYVNALAASFGYYAFNDPIGKLHNLKKSYSLQDRLNSFDYLYLKVCLLAPVAKNSDGFSPKVNELSIPNRMRSLPLDTSKRADVLLEHSPFAGDTEMSNKLMGTYEKRRSMRGAHWVFDRMRKRNIGSWHLLISKDAANWHGYNGVQSYQLEEFGLCASNVENVCSFMGFN</sequence>
<gene>
    <name evidence="2" type="ORF">GH714_038302</name>
</gene>
<protein>
    <recommendedName>
        <fullName evidence="4">Retrotransposon gag domain-containing protein</fullName>
    </recommendedName>
</protein>
<feature type="compositionally biased region" description="Basic and acidic residues" evidence="1">
    <location>
        <begin position="61"/>
        <end position="71"/>
    </location>
</feature>
<proteinExistence type="predicted"/>
<reference evidence="2 3" key="1">
    <citation type="journal article" date="2020" name="Mol. Plant">
        <title>The Chromosome-Based Rubber Tree Genome Provides New Insights into Spurge Genome Evolution and Rubber Biosynthesis.</title>
        <authorList>
            <person name="Liu J."/>
            <person name="Shi C."/>
            <person name="Shi C.C."/>
            <person name="Li W."/>
            <person name="Zhang Q.J."/>
            <person name="Zhang Y."/>
            <person name="Li K."/>
            <person name="Lu H.F."/>
            <person name="Shi C."/>
            <person name="Zhu S.T."/>
            <person name="Xiao Z.Y."/>
            <person name="Nan H."/>
            <person name="Yue Y."/>
            <person name="Zhu X.G."/>
            <person name="Wu Y."/>
            <person name="Hong X.N."/>
            <person name="Fan G.Y."/>
            <person name="Tong Y."/>
            <person name="Zhang D."/>
            <person name="Mao C.L."/>
            <person name="Liu Y.L."/>
            <person name="Hao S.J."/>
            <person name="Liu W.Q."/>
            <person name="Lv M.Q."/>
            <person name="Zhang H.B."/>
            <person name="Liu Y."/>
            <person name="Hu-Tang G.R."/>
            <person name="Wang J.P."/>
            <person name="Wang J.H."/>
            <person name="Sun Y.H."/>
            <person name="Ni S.B."/>
            <person name="Chen W.B."/>
            <person name="Zhang X.C."/>
            <person name="Jiao Y.N."/>
            <person name="Eichler E.E."/>
            <person name="Li G.H."/>
            <person name="Liu X."/>
            <person name="Gao L.Z."/>
        </authorList>
    </citation>
    <scope>NUCLEOTIDE SEQUENCE [LARGE SCALE GENOMIC DNA]</scope>
    <source>
        <strain evidence="3">cv. GT1</strain>
        <tissue evidence="2">Leaf</tissue>
    </source>
</reference>
<dbReference type="Proteomes" id="UP000467840">
    <property type="component" value="Chromosome 15"/>
</dbReference>
<comment type="caution">
    <text evidence="2">The sequence shown here is derived from an EMBL/GenBank/DDBJ whole genome shotgun (WGS) entry which is preliminary data.</text>
</comment>
<name>A0A6A6MPK7_HEVBR</name>
<dbReference type="EMBL" id="JAAGAX010000005">
    <property type="protein sequence ID" value="KAF2315164.1"/>
    <property type="molecule type" value="Genomic_DNA"/>
</dbReference>
<evidence type="ECO:0008006" key="4">
    <source>
        <dbReference type="Google" id="ProtNLM"/>
    </source>
</evidence>
<feature type="compositionally biased region" description="Polar residues" evidence="1">
    <location>
        <begin position="75"/>
        <end position="90"/>
    </location>
</feature>